<organism evidence="2 3">
    <name type="scientific">Pseudarthrobacter enclensis</name>
    <dbReference type="NCBI Taxonomy" id="993070"/>
    <lineage>
        <taxon>Bacteria</taxon>
        <taxon>Bacillati</taxon>
        <taxon>Actinomycetota</taxon>
        <taxon>Actinomycetes</taxon>
        <taxon>Micrococcales</taxon>
        <taxon>Micrococcaceae</taxon>
        <taxon>Pseudarthrobacter</taxon>
    </lineage>
</organism>
<protein>
    <submittedName>
        <fullName evidence="2">Dihydroneopterin aldolase</fullName>
    </submittedName>
</protein>
<dbReference type="InterPro" id="IPR010985">
    <property type="entry name" value="Ribbon_hlx_hlx"/>
</dbReference>
<dbReference type="EMBL" id="JAUSRE010000022">
    <property type="protein sequence ID" value="MDP9890045.1"/>
    <property type="molecule type" value="Genomic_DNA"/>
</dbReference>
<comment type="caution">
    <text evidence="2">The sequence shown here is derived from an EMBL/GenBank/DDBJ whole genome shotgun (WGS) entry which is preliminary data.</text>
</comment>
<name>A0ABT9RXS6_9MICC</name>
<feature type="region of interest" description="Disordered" evidence="1">
    <location>
        <begin position="1"/>
        <end position="26"/>
    </location>
</feature>
<evidence type="ECO:0000313" key="2">
    <source>
        <dbReference type="EMBL" id="MDP9890045.1"/>
    </source>
</evidence>
<sequence length="92" mass="9772">MSTKPTPGAARGRRTPAPATPTDGPDMTLAYAAHAQAATEPIKATSIRLPERLHKHLRRHSVEAGVPMSQLIIQAIKPSTPNSDRTTAVTQA</sequence>
<dbReference type="InterPro" id="IPR013321">
    <property type="entry name" value="Arc_rbn_hlx_hlx"/>
</dbReference>
<reference evidence="2 3" key="1">
    <citation type="submission" date="2023-07" db="EMBL/GenBank/DDBJ databases">
        <title>Sorghum-associated microbial communities from plants grown in Nebraska, USA.</title>
        <authorList>
            <person name="Schachtman D."/>
        </authorList>
    </citation>
    <scope>NUCLEOTIDE SEQUENCE [LARGE SCALE GENOMIC DNA]</scope>
    <source>
        <strain evidence="2 3">CC222</strain>
    </source>
</reference>
<evidence type="ECO:0000256" key="1">
    <source>
        <dbReference type="SAM" id="MobiDB-lite"/>
    </source>
</evidence>
<keyword evidence="3" id="KW-1185">Reference proteome</keyword>
<proteinExistence type="predicted"/>
<dbReference type="SUPFAM" id="SSF47598">
    <property type="entry name" value="Ribbon-helix-helix"/>
    <property type="match status" value="1"/>
</dbReference>
<dbReference type="Gene3D" id="1.10.1220.10">
    <property type="entry name" value="Met repressor-like"/>
    <property type="match status" value="1"/>
</dbReference>
<dbReference type="RefSeq" id="WP_306971305.1">
    <property type="nucleotide sequence ID" value="NZ_JAUSRE010000022.1"/>
</dbReference>
<accession>A0ABT9RXS6</accession>
<evidence type="ECO:0000313" key="3">
    <source>
        <dbReference type="Proteomes" id="UP001226577"/>
    </source>
</evidence>
<gene>
    <name evidence="2" type="ORF">J2X98_003657</name>
</gene>
<dbReference type="Proteomes" id="UP001226577">
    <property type="component" value="Unassembled WGS sequence"/>
</dbReference>